<organism evidence="1 2">
    <name type="scientific">Cherax quadricarinatus</name>
    <name type="common">Australian red claw crayfish</name>
    <dbReference type="NCBI Taxonomy" id="27406"/>
    <lineage>
        <taxon>Eukaryota</taxon>
        <taxon>Metazoa</taxon>
        <taxon>Ecdysozoa</taxon>
        <taxon>Arthropoda</taxon>
        <taxon>Crustacea</taxon>
        <taxon>Multicrustacea</taxon>
        <taxon>Malacostraca</taxon>
        <taxon>Eumalacostraca</taxon>
        <taxon>Eucarida</taxon>
        <taxon>Decapoda</taxon>
        <taxon>Pleocyemata</taxon>
        <taxon>Astacidea</taxon>
        <taxon>Parastacoidea</taxon>
        <taxon>Parastacidae</taxon>
        <taxon>Cherax</taxon>
    </lineage>
</organism>
<feature type="non-terminal residue" evidence="1">
    <location>
        <position position="1"/>
    </location>
</feature>
<keyword evidence="2" id="KW-1185">Reference proteome</keyword>
<sequence length="117" mass="14134">YRMDINALENVQRRMTKMIPCIRNLPYEDRLRALNLHSLERRRIRREMIEVYKWKTGINKGDVNSVLKISSQDRTRSNGFKLEKFRFRKDIGKHWFGNRVVDEWNKLPSTVIEAKTL</sequence>
<evidence type="ECO:0000313" key="1">
    <source>
        <dbReference type="EMBL" id="KAK8720446.1"/>
    </source>
</evidence>
<dbReference type="AlphaFoldDB" id="A0AAW0VTX4"/>
<comment type="caution">
    <text evidence="1">The sequence shown here is derived from an EMBL/GenBank/DDBJ whole genome shotgun (WGS) entry which is preliminary data.</text>
</comment>
<protein>
    <recommendedName>
        <fullName evidence="3">Endonuclease-reverse transcriptase</fullName>
    </recommendedName>
</protein>
<reference evidence="1 2" key="1">
    <citation type="journal article" date="2024" name="BMC Genomics">
        <title>Genome assembly of redclaw crayfish (Cherax quadricarinatus) provides insights into its immune adaptation and hypoxia tolerance.</title>
        <authorList>
            <person name="Liu Z."/>
            <person name="Zheng J."/>
            <person name="Li H."/>
            <person name="Fang K."/>
            <person name="Wang S."/>
            <person name="He J."/>
            <person name="Zhou D."/>
            <person name="Weng S."/>
            <person name="Chi M."/>
            <person name="Gu Z."/>
            <person name="He J."/>
            <person name="Li F."/>
            <person name="Wang M."/>
        </authorList>
    </citation>
    <scope>NUCLEOTIDE SEQUENCE [LARGE SCALE GENOMIC DNA]</scope>
    <source>
        <strain evidence="1">ZL_2023a</strain>
    </source>
</reference>
<dbReference type="Proteomes" id="UP001445076">
    <property type="component" value="Unassembled WGS sequence"/>
</dbReference>
<evidence type="ECO:0000313" key="2">
    <source>
        <dbReference type="Proteomes" id="UP001445076"/>
    </source>
</evidence>
<dbReference type="EMBL" id="JARKIK010000410">
    <property type="protein sequence ID" value="KAK8720446.1"/>
    <property type="molecule type" value="Genomic_DNA"/>
</dbReference>
<feature type="non-terminal residue" evidence="1">
    <location>
        <position position="117"/>
    </location>
</feature>
<proteinExistence type="predicted"/>
<gene>
    <name evidence="1" type="ORF">OTU49_013315</name>
</gene>
<evidence type="ECO:0008006" key="3">
    <source>
        <dbReference type="Google" id="ProtNLM"/>
    </source>
</evidence>
<accession>A0AAW0VTX4</accession>
<name>A0AAW0VTX4_CHEQU</name>